<reference evidence="2" key="1">
    <citation type="journal article" date="2015" name="PLoS Genet.">
        <title>Genome Sequence and Transcriptome Analyses of Chrysochromulina tobin: Metabolic Tools for Enhanced Algal Fitness in the Prominent Order Prymnesiales (Haptophyceae).</title>
        <authorList>
            <person name="Hovde B.T."/>
            <person name="Deodato C.R."/>
            <person name="Hunsperger H.M."/>
            <person name="Ryken S.A."/>
            <person name="Yost W."/>
            <person name="Jha R.K."/>
            <person name="Patterson J."/>
            <person name="Monnat R.J. Jr."/>
            <person name="Barlow S.B."/>
            <person name="Starkenburg S.R."/>
            <person name="Cattolico R.A."/>
        </authorList>
    </citation>
    <scope>NUCLEOTIDE SEQUENCE</scope>
    <source>
        <strain evidence="2">CCMP291</strain>
    </source>
</reference>
<evidence type="ECO:0000313" key="2">
    <source>
        <dbReference type="Proteomes" id="UP000037460"/>
    </source>
</evidence>
<feature type="non-terminal residue" evidence="1">
    <location>
        <position position="1"/>
    </location>
</feature>
<dbReference type="Proteomes" id="UP000037460">
    <property type="component" value="Unassembled WGS sequence"/>
</dbReference>
<name>A0A0M0KAX4_9EUKA</name>
<dbReference type="EMBL" id="JWZX01000761">
    <property type="protein sequence ID" value="KOO35762.1"/>
    <property type="molecule type" value="Genomic_DNA"/>
</dbReference>
<gene>
    <name evidence="1" type="ORF">Ctob_016642</name>
</gene>
<organism evidence="1 2">
    <name type="scientific">Chrysochromulina tobinii</name>
    <dbReference type="NCBI Taxonomy" id="1460289"/>
    <lineage>
        <taxon>Eukaryota</taxon>
        <taxon>Haptista</taxon>
        <taxon>Haptophyta</taxon>
        <taxon>Prymnesiophyceae</taxon>
        <taxon>Prymnesiales</taxon>
        <taxon>Chrysochromulinaceae</taxon>
        <taxon>Chrysochromulina</taxon>
    </lineage>
</organism>
<dbReference type="AlphaFoldDB" id="A0A0M0KAX4"/>
<protein>
    <submittedName>
        <fullName evidence="1">Uncharacterized protein</fullName>
    </submittedName>
</protein>
<proteinExistence type="predicted"/>
<comment type="caution">
    <text evidence="1">The sequence shown here is derived from an EMBL/GenBank/DDBJ whole genome shotgun (WGS) entry which is preliminary data.</text>
</comment>
<sequence length="127" mass="12847">GGDVDAELVPIGDAAANGGGEDGRVGLCGAGDGMGDRACERAVQRRGNGVRVAEGSGDMLMQPEWRMITMDAPVSRGRDKGVGDGRDGDIVLVAADLGVDGVDMDASSAEVGGEIIVMSRAGERDES</sequence>
<keyword evidence="2" id="KW-1185">Reference proteome</keyword>
<accession>A0A0M0KAX4</accession>
<evidence type="ECO:0000313" key="1">
    <source>
        <dbReference type="EMBL" id="KOO35762.1"/>
    </source>
</evidence>